<evidence type="ECO:0000256" key="8">
    <source>
        <dbReference type="ARBA" id="ARBA00023136"/>
    </source>
</evidence>
<keyword evidence="7 13" id="KW-1133">Transmembrane helix</keyword>
<name>A0A2P2IAV9_9CRUS</name>
<sequence>MFPCWWEVLLCVSLSVLYVASLYIWDASKGRDHPSTIKKRCISVAVMTIISPIFLKFTVSPEAFTQYGYPIEEFSLPEVMGLRWAGLLNAVLFPLMLTAILYTGPIVFWMTHEHAPILLDPRYWLRQVTNTVWLRNQVVAPFSEEWTFRACLLPMLLQCMSPLTALFVAPLFFGLAHFHHAVERLKLGFPWVAVLLGTLFHCLFTSVFGIYSAYLFMKTGHFTAAFIAHAFCNLMGMPDVTELLELPVRQRCTHFLVHVLGIIMWYFALPSTTQSCWFDTRINYLPDL</sequence>
<comment type="catalytic activity">
    <reaction evidence="10">
        <text>Hydrolyzes the peptide bond -P2-(S-farnesyl or geranylgeranyl)C-P1'-P2'-P3'-COOH where P1' and P2' are amino acids with aliphatic sidechains and P3' is any C-terminal residue.</text>
        <dbReference type="EC" id="3.4.26.1"/>
    </reaction>
</comment>
<proteinExistence type="evidence at transcript level"/>
<dbReference type="Pfam" id="PF02517">
    <property type="entry name" value="Rce1-like"/>
    <property type="match status" value="1"/>
</dbReference>
<evidence type="ECO:0000256" key="4">
    <source>
        <dbReference type="ARBA" id="ARBA00022692"/>
    </source>
</evidence>
<comment type="subcellular location">
    <subcellularLocation>
        <location evidence="1">Endoplasmic reticulum membrane</location>
        <topology evidence="1">Multi-pass membrane protein</topology>
    </subcellularLocation>
</comment>
<evidence type="ECO:0000313" key="15">
    <source>
        <dbReference type="EMBL" id="LAB71141.1"/>
    </source>
</evidence>
<dbReference type="PANTHER" id="PTHR13046:SF0">
    <property type="entry name" value="CAAX PRENYL PROTEASE 2"/>
    <property type="match status" value="1"/>
</dbReference>
<comment type="similarity">
    <text evidence="2">Belongs to the peptidase U48 family.</text>
</comment>
<accession>A0A2P2IAV9</accession>
<evidence type="ECO:0000256" key="9">
    <source>
        <dbReference type="ARBA" id="ARBA00032607"/>
    </source>
</evidence>
<keyword evidence="5" id="KW-0378">Hydrolase</keyword>
<evidence type="ECO:0000259" key="14">
    <source>
        <dbReference type="Pfam" id="PF02517"/>
    </source>
</evidence>
<dbReference type="AlphaFoldDB" id="A0A2P2IAV9"/>
<evidence type="ECO:0000256" key="1">
    <source>
        <dbReference type="ARBA" id="ARBA00004477"/>
    </source>
</evidence>
<dbReference type="InterPro" id="IPR039731">
    <property type="entry name" value="Rce1"/>
</dbReference>
<feature type="transmembrane region" description="Helical" evidence="13">
    <location>
        <begin position="188"/>
        <end position="214"/>
    </location>
</feature>
<keyword evidence="8 13" id="KW-0472">Membrane</keyword>
<evidence type="ECO:0000256" key="3">
    <source>
        <dbReference type="ARBA" id="ARBA00022670"/>
    </source>
</evidence>
<dbReference type="GO" id="GO:0005789">
    <property type="term" value="C:endoplasmic reticulum membrane"/>
    <property type="evidence" value="ECO:0007669"/>
    <property type="project" value="UniProtKB-SubCell"/>
</dbReference>
<feature type="transmembrane region" description="Helical" evidence="13">
    <location>
        <begin position="155"/>
        <end position="176"/>
    </location>
</feature>
<dbReference type="GO" id="GO:0004222">
    <property type="term" value="F:metalloendopeptidase activity"/>
    <property type="evidence" value="ECO:0007669"/>
    <property type="project" value="InterPro"/>
</dbReference>
<feature type="transmembrane region" description="Helical" evidence="13">
    <location>
        <begin position="6"/>
        <end position="25"/>
    </location>
</feature>
<dbReference type="PANTHER" id="PTHR13046">
    <property type="entry name" value="PROTEASE U48 CAAX PRENYL PROTEASE RCE1"/>
    <property type="match status" value="1"/>
</dbReference>
<evidence type="ECO:0000256" key="13">
    <source>
        <dbReference type="SAM" id="Phobius"/>
    </source>
</evidence>
<feature type="transmembrane region" description="Helical" evidence="13">
    <location>
        <begin position="87"/>
        <end position="110"/>
    </location>
</feature>
<dbReference type="GO" id="GO:0071586">
    <property type="term" value="P:CAAX-box protein processing"/>
    <property type="evidence" value="ECO:0007669"/>
    <property type="project" value="InterPro"/>
</dbReference>
<feature type="domain" description="CAAX prenyl protease 2/Lysostaphin resistance protein A-like" evidence="14">
    <location>
        <begin position="132"/>
        <end position="235"/>
    </location>
</feature>
<keyword evidence="4 13" id="KW-0812">Transmembrane</keyword>
<protein>
    <recommendedName>
        <fullName evidence="12">CAAX prenyl protease 2</fullName>
        <ecNumber evidence="11">3.4.26.1</ecNumber>
    </recommendedName>
    <alternativeName>
        <fullName evidence="9">Farnesylated proteins-converting enzyme 2</fullName>
    </alternativeName>
</protein>
<dbReference type="EC" id="3.4.26.1" evidence="11"/>
<evidence type="ECO:0000256" key="11">
    <source>
        <dbReference type="ARBA" id="ARBA00049729"/>
    </source>
</evidence>
<feature type="transmembrane region" description="Helical" evidence="13">
    <location>
        <begin position="252"/>
        <end position="269"/>
    </location>
</feature>
<evidence type="ECO:0000256" key="7">
    <source>
        <dbReference type="ARBA" id="ARBA00022989"/>
    </source>
</evidence>
<evidence type="ECO:0000256" key="10">
    <source>
        <dbReference type="ARBA" id="ARBA00047280"/>
    </source>
</evidence>
<dbReference type="EMBL" id="IACF01005558">
    <property type="protein sequence ID" value="LAB71141.1"/>
    <property type="molecule type" value="mRNA"/>
</dbReference>
<evidence type="ECO:0000256" key="6">
    <source>
        <dbReference type="ARBA" id="ARBA00022824"/>
    </source>
</evidence>
<organism evidence="15">
    <name type="scientific">Hirondellea gigas</name>
    <dbReference type="NCBI Taxonomy" id="1518452"/>
    <lineage>
        <taxon>Eukaryota</taxon>
        <taxon>Metazoa</taxon>
        <taxon>Ecdysozoa</taxon>
        <taxon>Arthropoda</taxon>
        <taxon>Crustacea</taxon>
        <taxon>Multicrustacea</taxon>
        <taxon>Malacostraca</taxon>
        <taxon>Eumalacostraca</taxon>
        <taxon>Peracarida</taxon>
        <taxon>Amphipoda</taxon>
        <taxon>Amphilochidea</taxon>
        <taxon>Lysianassida</taxon>
        <taxon>Lysianassidira</taxon>
        <taxon>Lysianassoidea</taxon>
        <taxon>Lysianassidae</taxon>
        <taxon>Hirondellea</taxon>
    </lineage>
</organism>
<evidence type="ECO:0000256" key="2">
    <source>
        <dbReference type="ARBA" id="ARBA00006897"/>
    </source>
</evidence>
<dbReference type="InterPro" id="IPR003675">
    <property type="entry name" value="Rce1/LyrA-like_dom"/>
</dbReference>
<reference evidence="15" key="1">
    <citation type="journal article" date="2018" name="Biosci. Biotechnol. Biochem.">
        <title>Polysaccharide hydrolase of the hadal zone amphipods Hirondellea gigas.</title>
        <authorList>
            <person name="Kobayashi H."/>
            <person name="Nagahama T."/>
            <person name="Arai W."/>
            <person name="Sasagawa Y."/>
            <person name="Umeda M."/>
            <person name="Hayashi T."/>
            <person name="Nikaido I."/>
            <person name="Watanabe H."/>
            <person name="Oguri K."/>
            <person name="Kitazato H."/>
            <person name="Fujioka K."/>
            <person name="Kido Y."/>
            <person name="Takami H."/>
        </authorList>
    </citation>
    <scope>NUCLEOTIDE SEQUENCE</scope>
    <source>
        <tissue evidence="15">Whole body</tissue>
    </source>
</reference>
<keyword evidence="3 15" id="KW-0645">Protease</keyword>
<evidence type="ECO:0000256" key="12">
    <source>
        <dbReference type="ARBA" id="ARBA00049763"/>
    </source>
</evidence>
<evidence type="ECO:0000256" key="5">
    <source>
        <dbReference type="ARBA" id="ARBA00022801"/>
    </source>
</evidence>
<keyword evidence="6" id="KW-0256">Endoplasmic reticulum</keyword>